<feature type="compositionally biased region" description="Polar residues" evidence="1">
    <location>
        <begin position="44"/>
        <end position="63"/>
    </location>
</feature>
<proteinExistence type="predicted"/>
<feature type="region of interest" description="Disordered" evidence="1">
    <location>
        <begin position="1"/>
        <end position="66"/>
    </location>
</feature>
<evidence type="ECO:0000313" key="3">
    <source>
        <dbReference type="Proteomes" id="UP000326757"/>
    </source>
</evidence>
<reference evidence="2 3" key="1">
    <citation type="submission" date="2019-06" db="EMBL/GenBank/DDBJ databases">
        <title>Genome Sequence of the Brown Rot Fungal Pathogen Monilinia laxa.</title>
        <authorList>
            <person name="De Miccolis Angelini R.M."/>
            <person name="Landi L."/>
            <person name="Abate D."/>
            <person name="Pollastro S."/>
            <person name="Romanazzi G."/>
            <person name="Faretra F."/>
        </authorList>
    </citation>
    <scope>NUCLEOTIDE SEQUENCE [LARGE SCALE GENOMIC DNA]</scope>
    <source>
        <strain evidence="2 3">Mlax316</strain>
    </source>
</reference>
<feature type="compositionally biased region" description="Low complexity" evidence="1">
    <location>
        <begin position="304"/>
        <end position="314"/>
    </location>
</feature>
<dbReference type="AlphaFoldDB" id="A0A5N6JQC1"/>
<feature type="region of interest" description="Disordered" evidence="1">
    <location>
        <begin position="279"/>
        <end position="383"/>
    </location>
</feature>
<dbReference type="OrthoDB" id="3564060at2759"/>
<protein>
    <submittedName>
        <fullName evidence="2">Uncharacterized protein</fullName>
    </submittedName>
</protein>
<dbReference type="EMBL" id="VIGI01000016">
    <property type="protein sequence ID" value="KAB8290840.1"/>
    <property type="molecule type" value="Genomic_DNA"/>
</dbReference>
<gene>
    <name evidence="2" type="ORF">EYC80_008477</name>
</gene>
<feature type="compositionally biased region" description="Basic residues" evidence="1">
    <location>
        <begin position="294"/>
        <end position="303"/>
    </location>
</feature>
<feature type="compositionally biased region" description="Basic and acidic residues" evidence="1">
    <location>
        <begin position="335"/>
        <end position="364"/>
    </location>
</feature>
<comment type="caution">
    <text evidence="2">The sequence shown here is derived from an EMBL/GenBank/DDBJ whole genome shotgun (WGS) entry which is preliminary data.</text>
</comment>
<organism evidence="2 3">
    <name type="scientific">Monilinia laxa</name>
    <name type="common">Brown rot fungus</name>
    <name type="synonym">Sclerotinia laxa</name>
    <dbReference type="NCBI Taxonomy" id="61186"/>
    <lineage>
        <taxon>Eukaryota</taxon>
        <taxon>Fungi</taxon>
        <taxon>Dikarya</taxon>
        <taxon>Ascomycota</taxon>
        <taxon>Pezizomycotina</taxon>
        <taxon>Leotiomycetes</taxon>
        <taxon>Helotiales</taxon>
        <taxon>Sclerotiniaceae</taxon>
        <taxon>Monilinia</taxon>
    </lineage>
</organism>
<name>A0A5N6JQC1_MONLA</name>
<dbReference type="Proteomes" id="UP000326757">
    <property type="component" value="Unassembled WGS sequence"/>
</dbReference>
<sequence length="383" mass="42797">MSDDKGIQGYPTTQSSISAFEKDGYQPAGSSSVSTTSFGGGPSNSEGLRSSQEVQQPSTSSTRYDLLTGLGGGSGFSSFQAGFSQPSESFYASVGGPPGFEPPYINPQVQPCENFCKYELPVVLQNTGYASEVPADRRAMKYCENPALSRTDPPRCIAHEGKYQFRYECQAKVYELDANGQVMWNGNVPVVKQEYTDRGGIRDKICKNPVVSEKFFCSVCRPRSFPCSFGLAFPNNPEACNIFAQPDEPWLEWANCWAHHRNPNQQHEYTSPGGNYGWPENHMKLATNPAPTGHSKKSGKTGQRRGQYQSGRGYETVTRGVNDEGYIVENPPQDAQRRREQRRQTKNKEEDERNRAAEASRETLSRATDNLQNLEKHFHRRQK</sequence>
<evidence type="ECO:0000313" key="2">
    <source>
        <dbReference type="EMBL" id="KAB8290840.1"/>
    </source>
</evidence>
<accession>A0A5N6JQC1</accession>
<evidence type="ECO:0000256" key="1">
    <source>
        <dbReference type="SAM" id="MobiDB-lite"/>
    </source>
</evidence>
<keyword evidence="3" id="KW-1185">Reference proteome</keyword>